<gene>
    <name evidence="5" type="ORF">C5F51_22250</name>
</gene>
<dbReference type="SUPFAM" id="SSF46894">
    <property type="entry name" value="C-terminal effector domain of the bipartite response regulators"/>
    <property type="match status" value="1"/>
</dbReference>
<sequence>MNRPSAVRALDTLLRRDDELRTHLGLGVWRSEPDTLTAAIALSEKTIAVALRHRPPAAADAAQAGMITAILDAQLQAREVLLRARSRRIAALAASITRLRATTSVDALVREMCAELTGGLEFRCATYSTVDSSGCTVRHGHPEAVGAPLQTPVPWRPGPAEKRCLAEHRPAVGEPATAGLGNPIIAPDGVSGYVVAPIIVGAEVFALIHAARELPWAVDSTDVQLVDLIASAFAAVYDREVRVARIRHQRQTLLAAVRRLADDTESMDDASFALGIEDTSTPLSAPIAPMRPSLQQLLTPREGEVLKLIVAGASNNEIAEQLVITVETVKSHVKRILRKLGAVNRSEVISLYLEDRRPTRQ</sequence>
<dbReference type="CDD" id="cd06170">
    <property type="entry name" value="LuxR_C_like"/>
    <property type="match status" value="1"/>
</dbReference>
<organism evidence="5 6">
    <name type="scientific">Nocardia nova</name>
    <dbReference type="NCBI Taxonomy" id="37330"/>
    <lineage>
        <taxon>Bacteria</taxon>
        <taxon>Bacillati</taxon>
        <taxon>Actinomycetota</taxon>
        <taxon>Actinomycetes</taxon>
        <taxon>Mycobacteriales</taxon>
        <taxon>Nocardiaceae</taxon>
        <taxon>Nocardia</taxon>
    </lineage>
</organism>
<dbReference type="Gene3D" id="1.10.10.10">
    <property type="entry name" value="Winged helix-like DNA-binding domain superfamily/Winged helix DNA-binding domain"/>
    <property type="match status" value="1"/>
</dbReference>
<dbReference type="RefSeq" id="WP_104363906.1">
    <property type="nucleotide sequence ID" value="NZ_PSZD01000015.1"/>
</dbReference>
<proteinExistence type="predicted"/>
<keyword evidence="1" id="KW-0805">Transcription regulation</keyword>
<dbReference type="EMBL" id="PSZD01000015">
    <property type="protein sequence ID" value="PPJ25564.1"/>
    <property type="molecule type" value="Genomic_DNA"/>
</dbReference>
<dbReference type="GO" id="GO:0003677">
    <property type="term" value="F:DNA binding"/>
    <property type="evidence" value="ECO:0007669"/>
    <property type="project" value="UniProtKB-KW"/>
</dbReference>
<dbReference type="GO" id="GO:0006355">
    <property type="term" value="P:regulation of DNA-templated transcription"/>
    <property type="evidence" value="ECO:0007669"/>
    <property type="project" value="InterPro"/>
</dbReference>
<name>A0A2S6A1Z2_9NOCA</name>
<dbReference type="SUPFAM" id="SSF55781">
    <property type="entry name" value="GAF domain-like"/>
    <property type="match status" value="1"/>
</dbReference>
<evidence type="ECO:0000313" key="5">
    <source>
        <dbReference type="EMBL" id="PPJ25564.1"/>
    </source>
</evidence>
<evidence type="ECO:0000256" key="3">
    <source>
        <dbReference type="ARBA" id="ARBA00023163"/>
    </source>
</evidence>
<dbReference type="InterPro" id="IPR029016">
    <property type="entry name" value="GAF-like_dom_sf"/>
</dbReference>
<evidence type="ECO:0000313" key="6">
    <source>
        <dbReference type="Proteomes" id="UP000238356"/>
    </source>
</evidence>
<dbReference type="PROSITE" id="PS00622">
    <property type="entry name" value="HTH_LUXR_1"/>
    <property type="match status" value="1"/>
</dbReference>
<dbReference type="PANTHER" id="PTHR44688">
    <property type="entry name" value="DNA-BINDING TRANSCRIPTIONAL ACTIVATOR DEVR_DOSR"/>
    <property type="match status" value="1"/>
</dbReference>
<accession>A0A2S6A1Z2</accession>
<dbReference type="SMART" id="SM00421">
    <property type="entry name" value="HTH_LUXR"/>
    <property type="match status" value="1"/>
</dbReference>
<reference evidence="5 6" key="1">
    <citation type="submission" date="2018-02" db="EMBL/GenBank/DDBJ databases">
        <title>8 Nocardia nova and 1 Nocardia cyriacigeorgica strain used for evolution to TMP-SMX.</title>
        <authorList>
            <person name="Mehta H."/>
            <person name="Weng J."/>
            <person name="Shamoo Y."/>
        </authorList>
    </citation>
    <scope>NUCLEOTIDE SEQUENCE [LARGE SCALE GENOMIC DNA]</scope>
    <source>
        <strain evidence="5 6">BAA2227</strain>
    </source>
</reference>
<dbReference type="PROSITE" id="PS50043">
    <property type="entry name" value="HTH_LUXR_2"/>
    <property type="match status" value="1"/>
</dbReference>
<comment type="caution">
    <text evidence="5">The sequence shown here is derived from an EMBL/GenBank/DDBJ whole genome shotgun (WGS) entry which is preliminary data.</text>
</comment>
<evidence type="ECO:0000259" key="4">
    <source>
        <dbReference type="PROSITE" id="PS50043"/>
    </source>
</evidence>
<feature type="domain" description="HTH luxR-type" evidence="4">
    <location>
        <begin position="291"/>
        <end position="356"/>
    </location>
</feature>
<dbReference type="InterPro" id="IPR000792">
    <property type="entry name" value="Tscrpt_reg_LuxR_C"/>
</dbReference>
<evidence type="ECO:0000256" key="2">
    <source>
        <dbReference type="ARBA" id="ARBA00023125"/>
    </source>
</evidence>
<dbReference type="Gene3D" id="3.30.450.40">
    <property type="match status" value="1"/>
</dbReference>
<dbReference type="Proteomes" id="UP000238356">
    <property type="component" value="Unassembled WGS sequence"/>
</dbReference>
<keyword evidence="2" id="KW-0238">DNA-binding</keyword>
<protein>
    <recommendedName>
        <fullName evidence="4">HTH luxR-type domain-containing protein</fullName>
    </recommendedName>
</protein>
<dbReference type="Pfam" id="PF00196">
    <property type="entry name" value="GerE"/>
    <property type="match status" value="1"/>
</dbReference>
<dbReference type="PRINTS" id="PR00038">
    <property type="entry name" value="HTHLUXR"/>
</dbReference>
<dbReference type="PANTHER" id="PTHR44688:SF16">
    <property type="entry name" value="DNA-BINDING TRANSCRIPTIONAL ACTIVATOR DEVR_DOSR"/>
    <property type="match status" value="1"/>
</dbReference>
<evidence type="ECO:0000256" key="1">
    <source>
        <dbReference type="ARBA" id="ARBA00023015"/>
    </source>
</evidence>
<dbReference type="InterPro" id="IPR036388">
    <property type="entry name" value="WH-like_DNA-bd_sf"/>
</dbReference>
<dbReference type="InterPro" id="IPR016032">
    <property type="entry name" value="Sig_transdc_resp-reg_C-effctor"/>
</dbReference>
<dbReference type="AlphaFoldDB" id="A0A2S6A1Z2"/>
<keyword evidence="3" id="KW-0804">Transcription</keyword>
<keyword evidence="6" id="KW-1185">Reference proteome</keyword>